<dbReference type="eggNOG" id="ENOG5030T84">
    <property type="taxonomic scope" value="Bacteria"/>
</dbReference>
<dbReference type="KEGG" id="daf:Desaf_0662"/>
<dbReference type="EMBL" id="CP003221">
    <property type="protein sequence ID" value="EGJ49014.1"/>
    <property type="molecule type" value="Genomic_DNA"/>
</dbReference>
<name>F3YVY4_DESAF</name>
<accession>F3YVY4</accession>
<dbReference type="STRING" id="690850.Desaf_0662"/>
<proteinExistence type="predicted"/>
<evidence type="ECO:0000313" key="2">
    <source>
        <dbReference type="Proteomes" id="UP000007844"/>
    </source>
</evidence>
<dbReference type="Proteomes" id="UP000007844">
    <property type="component" value="Chromosome"/>
</dbReference>
<evidence type="ECO:0000313" key="1">
    <source>
        <dbReference type="EMBL" id="EGJ49014.1"/>
    </source>
</evidence>
<dbReference type="AlphaFoldDB" id="F3YVY4"/>
<keyword evidence="2" id="KW-1185">Reference proteome</keyword>
<reference evidence="1 2" key="1">
    <citation type="journal article" date="2011" name="J. Bacteriol.">
        <title>Genome sequence of the mercury-methylating and pleomorphic Desulfovibrio africanus Strain Walvis Bay.</title>
        <authorList>
            <person name="Brown S.D."/>
            <person name="Wall J.D."/>
            <person name="Kucken A.M."/>
            <person name="Gilmour C.C."/>
            <person name="Podar M."/>
            <person name="Brandt C.C."/>
            <person name="Teshima H."/>
            <person name="Detter J.C."/>
            <person name="Han C.S."/>
            <person name="Land M.L."/>
            <person name="Lucas S."/>
            <person name="Han J."/>
            <person name="Pennacchio L."/>
            <person name="Nolan M."/>
            <person name="Pitluck S."/>
            <person name="Woyke T."/>
            <person name="Goodwin L."/>
            <person name="Palumbo A.V."/>
            <person name="Elias D.A."/>
        </authorList>
    </citation>
    <scope>NUCLEOTIDE SEQUENCE [LARGE SCALE GENOMIC DNA]</scope>
    <source>
        <strain evidence="1 2">Walvis Bay</strain>
    </source>
</reference>
<dbReference type="RefSeq" id="WP_014258850.1">
    <property type="nucleotide sequence ID" value="NC_016629.1"/>
</dbReference>
<dbReference type="HOGENOM" id="CLU_144682_0_0_7"/>
<gene>
    <name evidence="1" type="ORF">Desaf_0662</name>
</gene>
<organism evidence="1 2">
    <name type="scientific">Desulfocurvibacter africanus subsp. africanus str. Walvis Bay</name>
    <dbReference type="NCBI Taxonomy" id="690850"/>
    <lineage>
        <taxon>Bacteria</taxon>
        <taxon>Pseudomonadati</taxon>
        <taxon>Thermodesulfobacteriota</taxon>
        <taxon>Desulfovibrionia</taxon>
        <taxon>Desulfovibrionales</taxon>
        <taxon>Desulfovibrionaceae</taxon>
        <taxon>Desulfocurvibacter</taxon>
    </lineage>
</organism>
<sequence length="153" mass="17019">MARRKQTNKSAQHSLWEYAPRYDVVSALKDAMRHAVEHSELSRDQVVDAMNSIAAKRGARLSNGNAQALTRAVLDKWLDPADGQRLIPVRALDIFCEATGSIAPLDAIAQALGARVVGPADIKKIEYFDTHMALERSRKTARQLRQEIEELEG</sequence>
<protein>
    <submittedName>
        <fullName evidence="1">Uncharacterized protein</fullName>
    </submittedName>
</protein>